<evidence type="ECO:0000256" key="6">
    <source>
        <dbReference type="ARBA" id="ARBA00023136"/>
    </source>
</evidence>
<dbReference type="InterPro" id="IPR003400">
    <property type="entry name" value="ExbD"/>
</dbReference>
<keyword evidence="6 8" id="KW-0472">Membrane</keyword>
<evidence type="ECO:0000256" key="8">
    <source>
        <dbReference type="SAM" id="Phobius"/>
    </source>
</evidence>
<name>W2C6P3_9BACT</name>
<accession>W2C6P3</accession>
<dbReference type="EMBL" id="AYUF01000295">
    <property type="protein sequence ID" value="ETK02825.1"/>
    <property type="molecule type" value="Genomic_DNA"/>
</dbReference>
<gene>
    <name evidence="9" type="ORF">N425_02035</name>
</gene>
<dbReference type="PANTHER" id="PTHR30558:SF7">
    <property type="entry name" value="TOL-PAL SYSTEM PROTEIN TOLR"/>
    <property type="match status" value="1"/>
</dbReference>
<protein>
    <submittedName>
        <fullName evidence="9">Biopolymer transporter ExbD</fullName>
    </submittedName>
</protein>
<dbReference type="Gene3D" id="3.30.420.270">
    <property type="match status" value="1"/>
</dbReference>
<sequence length="139" mass="15530">MALKRKTKVNEAFSMASMTDVIFLLLIFFMVTSTVVVPNAIKLTLPQAQKQTAAKPITRVTIDAEGNFYVAAGNQREQQVAFEDIAPFLQEQYEADPEMFVALYADETVPYGQIVSVLNLANENKYKVVLATRPPERTP</sequence>
<dbReference type="GO" id="GO:0005886">
    <property type="term" value="C:plasma membrane"/>
    <property type="evidence" value="ECO:0007669"/>
    <property type="project" value="UniProtKB-SubCell"/>
</dbReference>
<feature type="transmembrane region" description="Helical" evidence="8">
    <location>
        <begin position="21"/>
        <end position="41"/>
    </location>
</feature>
<keyword evidence="4 7" id="KW-0812">Transmembrane</keyword>
<evidence type="ECO:0000256" key="5">
    <source>
        <dbReference type="ARBA" id="ARBA00022989"/>
    </source>
</evidence>
<comment type="similarity">
    <text evidence="2 7">Belongs to the ExbD/TolR family.</text>
</comment>
<dbReference type="AlphaFoldDB" id="W2C6P3"/>
<evidence type="ECO:0000256" key="3">
    <source>
        <dbReference type="ARBA" id="ARBA00022475"/>
    </source>
</evidence>
<keyword evidence="7" id="KW-0813">Transport</keyword>
<evidence type="ECO:0000256" key="2">
    <source>
        <dbReference type="ARBA" id="ARBA00005811"/>
    </source>
</evidence>
<keyword evidence="5 8" id="KW-1133">Transmembrane helix</keyword>
<dbReference type="PANTHER" id="PTHR30558">
    <property type="entry name" value="EXBD MEMBRANE COMPONENT OF PMF-DRIVEN MACROMOLECULE IMPORT SYSTEM"/>
    <property type="match status" value="1"/>
</dbReference>
<organism evidence="9 10">
    <name type="scientific">Tannerella sp. oral taxon BU063 isolate Cell 2</name>
    <dbReference type="NCBI Taxonomy" id="1411148"/>
    <lineage>
        <taxon>Bacteria</taxon>
        <taxon>Pseudomonadati</taxon>
        <taxon>Bacteroidota</taxon>
        <taxon>Bacteroidia</taxon>
        <taxon>Bacteroidales</taxon>
        <taxon>Tannerellaceae</taxon>
        <taxon>Tannerella</taxon>
    </lineage>
</organism>
<reference evidence="9 10" key="1">
    <citation type="submission" date="2013-11" db="EMBL/GenBank/DDBJ databases">
        <title>Single cell genomics of uncultured Tannerella BU063 (oral taxon 286).</title>
        <authorList>
            <person name="Beall C.J."/>
            <person name="Campbell A.G."/>
            <person name="Griffen A.L."/>
            <person name="Podar M."/>
            <person name="Leys E.J."/>
        </authorList>
    </citation>
    <scope>NUCLEOTIDE SEQUENCE [LARGE SCALE GENOMIC DNA]</scope>
    <source>
        <strain evidence="9">Cell 2</strain>
    </source>
</reference>
<dbReference type="Proteomes" id="UP000018837">
    <property type="component" value="Unassembled WGS sequence"/>
</dbReference>
<evidence type="ECO:0000313" key="9">
    <source>
        <dbReference type="EMBL" id="ETK02825.1"/>
    </source>
</evidence>
<proteinExistence type="inferred from homology"/>
<evidence type="ECO:0000313" key="10">
    <source>
        <dbReference type="Proteomes" id="UP000018837"/>
    </source>
</evidence>
<comment type="subcellular location">
    <subcellularLocation>
        <location evidence="1">Cell membrane</location>
        <topology evidence="1">Single-pass membrane protein</topology>
    </subcellularLocation>
    <subcellularLocation>
        <location evidence="7">Cell membrane</location>
        <topology evidence="7">Single-pass type II membrane protein</topology>
    </subcellularLocation>
</comment>
<evidence type="ECO:0000256" key="4">
    <source>
        <dbReference type="ARBA" id="ARBA00022692"/>
    </source>
</evidence>
<dbReference type="Pfam" id="PF02472">
    <property type="entry name" value="ExbD"/>
    <property type="match status" value="1"/>
</dbReference>
<evidence type="ECO:0000256" key="7">
    <source>
        <dbReference type="RuleBase" id="RU003879"/>
    </source>
</evidence>
<keyword evidence="7" id="KW-0653">Protein transport</keyword>
<evidence type="ECO:0000256" key="1">
    <source>
        <dbReference type="ARBA" id="ARBA00004162"/>
    </source>
</evidence>
<dbReference type="GO" id="GO:0015031">
    <property type="term" value="P:protein transport"/>
    <property type="evidence" value="ECO:0007669"/>
    <property type="project" value="UniProtKB-KW"/>
</dbReference>
<dbReference type="PATRIC" id="fig|1411148.3.peg.187"/>
<comment type="caution">
    <text evidence="9">The sequence shown here is derived from an EMBL/GenBank/DDBJ whole genome shotgun (WGS) entry which is preliminary data.</text>
</comment>
<dbReference type="GO" id="GO:0022857">
    <property type="term" value="F:transmembrane transporter activity"/>
    <property type="evidence" value="ECO:0007669"/>
    <property type="project" value="InterPro"/>
</dbReference>
<keyword evidence="3" id="KW-1003">Cell membrane</keyword>